<keyword evidence="1" id="KW-1133">Transmembrane helix</keyword>
<evidence type="ECO:0000313" key="3">
    <source>
        <dbReference type="Proteomes" id="UP001272052"/>
    </source>
</evidence>
<protein>
    <submittedName>
        <fullName evidence="2">Uncharacterized protein</fullName>
    </submittedName>
</protein>
<keyword evidence="1" id="KW-0812">Transmembrane</keyword>
<reference evidence="2 3" key="1">
    <citation type="submission" date="2023-06" db="EMBL/GenBank/DDBJ databases">
        <title>Genome sequence of Methanimicrococcus sp. At1.</title>
        <authorList>
            <person name="Protasov E."/>
            <person name="Platt K."/>
            <person name="Poehlein A."/>
            <person name="Daniel R."/>
            <person name="Brune A."/>
        </authorList>
    </citation>
    <scope>NUCLEOTIDE SEQUENCE [LARGE SCALE GENOMIC DNA]</scope>
    <source>
        <strain evidence="2 3">At1</strain>
    </source>
</reference>
<dbReference type="Proteomes" id="UP001272052">
    <property type="component" value="Unassembled WGS sequence"/>
</dbReference>
<proteinExistence type="predicted"/>
<feature type="transmembrane region" description="Helical" evidence="1">
    <location>
        <begin position="55"/>
        <end position="73"/>
    </location>
</feature>
<dbReference type="EMBL" id="JAWDKC010000011">
    <property type="protein sequence ID" value="MDV0444969.1"/>
    <property type="molecule type" value="Genomic_DNA"/>
</dbReference>
<evidence type="ECO:0000256" key="1">
    <source>
        <dbReference type="SAM" id="Phobius"/>
    </source>
</evidence>
<organism evidence="2 3">
    <name type="scientific">Methanimicrococcus hacksteinii</name>
    <dbReference type="NCBI Taxonomy" id="3028293"/>
    <lineage>
        <taxon>Archaea</taxon>
        <taxon>Methanobacteriati</taxon>
        <taxon>Methanobacteriota</taxon>
        <taxon>Stenosarchaea group</taxon>
        <taxon>Methanomicrobia</taxon>
        <taxon>Methanosarcinales</taxon>
        <taxon>Methanosarcinaceae</taxon>
        <taxon>Methanimicrococcus</taxon>
    </lineage>
</organism>
<evidence type="ECO:0000313" key="2">
    <source>
        <dbReference type="EMBL" id="MDV0444969.1"/>
    </source>
</evidence>
<feature type="transmembrane region" description="Helical" evidence="1">
    <location>
        <begin position="15"/>
        <end position="35"/>
    </location>
</feature>
<sequence length="186" mass="21682">MILSMYTIWDFGKKYWPILISVFYLVVILFVVEVFQNMIAKTQELNPEQALVNTIALSALMLSIVSLALNMMFMSSKKLLNSDACEKQIKYLNERLQKIYVPLNEFLNNFEKNKEFDNNKLDEIISNRFILNEIEKINLEKVMGSDLSQGSKIEILKSFDGRIEETQNELRKSHKDLQLSLDLVSF</sequence>
<name>A0ABU3VNT9_9EURY</name>
<keyword evidence="1" id="KW-0472">Membrane</keyword>
<gene>
    <name evidence="2" type="ORF">MmiAt1_05200</name>
</gene>
<keyword evidence="3" id="KW-1185">Reference proteome</keyword>
<comment type="caution">
    <text evidence="2">The sequence shown here is derived from an EMBL/GenBank/DDBJ whole genome shotgun (WGS) entry which is preliminary data.</text>
</comment>
<accession>A0ABU3VNT9</accession>